<evidence type="ECO:0000256" key="1">
    <source>
        <dbReference type="SAM" id="Phobius"/>
    </source>
</evidence>
<feature type="transmembrane region" description="Helical" evidence="1">
    <location>
        <begin position="20"/>
        <end position="43"/>
    </location>
</feature>
<keyword evidence="1" id="KW-1133">Transmembrane helix</keyword>
<keyword evidence="3" id="KW-1185">Reference proteome</keyword>
<comment type="caution">
    <text evidence="2">The sequence shown here is derived from an EMBL/GenBank/DDBJ whole genome shotgun (WGS) entry which is preliminary data.</text>
</comment>
<proteinExistence type="predicted"/>
<gene>
    <name evidence="2" type="ORF">ILYODFUR_037131</name>
</gene>
<sequence>MDSQQDSKPLSASKGIHENIFFHVYKSIFIYFSSLSHLSVYFFPSQHPLTPSLNPVDETAVIPPRSFNTTAAENQTLLKQIDVPFHIVVTSSHGPRVSALVTTAGLLS</sequence>
<keyword evidence="1" id="KW-0472">Membrane</keyword>
<protein>
    <submittedName>
        <fullName evidence="2">Uncharacterized protein</fullName>
    </submittedName>
</protein>
<keyword evidence="1" id="KW-0812">Transmembrane</keyword>
<dbReference type="EMBL" id="JAHRIQ010031140">
    <property type="protein sequence ID" value="MEQ2231202.1"/>
    <property type="molecule type" value="Genomic_DNA"/>
</dbReference>
<evidence type="ECO:0000313" key="3">
    <source>
        <dbReference type="Proteomes" id="UP001482620"/>
    </source>
</evidence>
<accession>A0ABV0TI54</accession>
<reference evidence="2 3" key="1">
    <citation type="submission" date="2021-06" db="EMBL/GenBank/DDBJ databases">
        <authorList>
            <person name="Palmer J.M."/>
        </authorList>
    </citation>
    <scope>NUCLEOTIDE SEQUENCE [LARGE SCALE GENOMIC DNA]</scope>
    <source>
        <strain evidence="3">if_2019</strain>
        <tissue evidence="2">Muscle</tissue>
    </source>
</reference>
<evidence type="ECO:0000313" key="2">
    <source>
        <dbReference type="EMBL" id="MEQ2231202.1"/>
    </source>
</evidence>
<name>A0ABV0TI54_9TELE</name>
<dbReference type="Proteomes" id="UP001482620">
    <property type="component" value="Unassembled WGS sequence"/>
</dbReference>
<organism evidence="2 3">
    <name type="scientific">Ilyodon furcidens</name>
    <name type="common">goldbreast splitfin</name>
    <dbReference type="NCBI Taxonomy" id="33524"/>
    <lineage>
        <taxon>Eukaryota</taxon>
        <taxon>Metazoa</taxon>
        <taxon>Chordata</taxon>
        <taxon>Craniata</taxon>
        <taxon>Vertebrata</taxon>
        <taxon>Euteleostomi</taxon>
        <taxon>Actinopterygii</taxon>
        <taxon>Neopterygii</taxon>
        <taxon>Teleostei</taxon>
        <taxon>Neoteleostei</taxon>
        <taxon>Acanthomorphata</taxon>
        <taxon>Ovalentaria</taxon>
        <taxon>Atherinomorphae</taxon>
        <taxon>Cyprinodontiformes</taxon>
        <taxon>Goodeidae</taxon>
        <taxon>Ilyodon</taxon>
    </lineage>
</organism>